<gene>
    <name evidence="3" type="ORF">GCM10025770_37250</name>
</gene>
<evidence type="ECO:0000313" key="3">
    <source>
        <dbReference type="EMBL" id="GAA5171897.1"/>
    </source>
</evidence>
<organism evidence="3 4">
    <name type="scientific">Viridibacterium curvum</name>
    <dbReference type="NCBI Taxonomy" id="1101404"/>
    <lineage>
        <taxon>Bacteria</taxon>
        <taxon>Pseudomonadati</taxon>
        <taxon>Pseudomonadota</taxon>
        <taxon>Betaproteobacteria</taxon>
        <taxon>Rhodocyclales</taxon>
        <taxon>Rhodocyclaceae</taxon>
        <taxon>Viridibacterium</taxon>
    </lineage>
</organism>
<comment type="caution">
    <text evidence="3">The sequence shown here is derived from an EMBL/GenBank/DDBJ whole genome shotgun (WGS) entry which is preliminary data.</text>
</comment>
<evidence type="ECO:0000256" key="2">
    <source>
        <dbReference type="SAM" id="Phobius"/>
    </source>
</evidence>
<dbReference type="RefSeq" id="WP_345534619.1">
    <property type="nucleotide sequence ID" value="NZ_BAABLD010000017.1"/>
</dbReference>
<sequence length="127" mass="13707">MDSSLTHFVAYPLAIVSLAFLYLRVLLECWLHGRAEQQSAARRQMRDQTHSHWVPAFAGTTASGAISHHRHSREGGNPVSSEASQSRWVPAFSLSPIPSPASGRGERRAALPVLKLAGTTDEGGVHG</sequence>
<proteinExistence type="predicted"/>
<feature type="transmembrane region" description="Helical" evidence="2">
    <location>
        <begin position="6"/>
        <end position="27"/>
    </location>
</feature>
<evidence type="ECO:0000313" key="4">
    <source>
        <dbReference type="Proteomes" id="UP001500547"/>
    </source>
</evidence>
<name>A0ABP9R5F8_9RHOO</name>
<reference evidence="4" key="1">
    <citation type="journal article" date="2019" name="Int. J. Syst. Evol. Microbiol.">
        <title>The Global Catalogue of Microorganisms (GCM) 10K type strain sequencing project: providing services to taxonomists for standard genome sequencing and annotation.</title>
        <authorList>
            <consortium name="The Broad Institute Genomics Platform"/>
            <consortium name="The Broad Institute Genome Sequencing Center for Infectious Disease"/>
            <person name="Wu L."/>
            <person name="Ma J."/>
        </authorList>
    </citation>
    <scope>NUCLEOTIDE SEQUENCE [LARGE SCALE GENOMIC DNA]</scope>
    <source>
        <strain evidence="4">JCM 18715</strain>
    </source>
</reference>
<protein>
    <recommendedName>
        <fullName evidence="5">Secreted protein</fullName>
    </recommendedName>
</protein>
<keyword evidence="2" id="KW-1133">Transmembrane helix</keyword>
<feature type="region of interest" description="Disordered" evidence="1">
    <location>
        <begin position="63"/>
        <end position="84"/>
    </location>
</feature>
<keyword evidence="2" id="KW-0472">Membrane</keyword>
<accession>A0ABP9R5F8</accession>
<dbReference type="EMBL" id="BAABLD010000017">
    <property type="protein sequence ID" value="GAA5171897.1"/>
    <property type="molecule type" value="Genomic_DNA"/>
</dbReference>
<keyword evidence="2" id="KW-0812">Transmembrane</keyword>
<dbReference type="Proteomes" id="UP001500547">
    <property type="component" value="Unassembled WGS sequence"/>
</dbReference>
<evidence type="ECO:0000256" key="1">
    <source>
        <dbReference type="SAM" id="MobiDB-lite"/>
    </source>
</evidence>
<evidence type="ECO:0008006" key="5">
    <source>
        <dbReference type="Google" id="ProtNLM"/>
    </source>
</evidence>
<keyword evidence="4" id="KW-1185">Reference proteome</keyword>